<sequence>MPSILKLATAALAVAAPLVSAQTYSDCNPLKQSNCPADKGSTESTLHFDFTQESALDQWKTTAGKVNTGSDGAEFTLAKKGDAPTIRSNFYIWYGEISVEMKSAPGTGVVSSIVLESDTLDEVDWEALGGNNAQVETNYFGKGDTTTYDRDTWPNVATPHDTFHTYTVKWTKDHIIWSIDGNDVRTLNKADAQGGTRFPQTPMDIRIGIWAGGDSGNGQGTIDWAGGETDYSQAPFSMYIKSVTIKNDNPAESYSYNGNSGNDDSIKVNGAGVTARSTSTSSTVPATTSTEAASSTEASTAPTTLATTTQGSSTAQSTEASSTGSSSEASGAASSSGASPSSSGAAGSSSESGSGSSSGSSSETGSSSSGSSSGSSTAGSGASSSSASASASSSPAFNAASSLGATYLGPVSFLGLITAMLQL</sequence>
<dbReference type="GO" id="GO:0016757">
    <property type="term" value="F:glycosyltransferase activity"/>
    <property type="evidence" value="ECO:0007669"/>
    <property type="project" value="UniProtKB-KW"/>
</dbReference>
<keyword evidence="11" id="KW-0325">Glycoprotein</keyword>
<evidence type="ECO:0000256" key="7">
    <source>
        <dbReference type="ARBA" id="ARBA00022729"/>
    </source>
</evidence>
<dbReference type="PANTHER" id="PTHR10963:SF68">
    <property type="entry name" value="GLYCOSIDASE CRH1-RELATED"/>
    <property type="match status" value="1"/>
</dbReference>
<evidence type="ECO:0000256" key="13">
    <source>
        <dbReference type="ARBA" id="ARBA00023295"/>
    </source>
</evidence>
<dbReference type="Gene3D" id="2.60.120.200">
    <property type="match status" value="1"/>
</dbReference>
<dbReference type="InterPro" id="IPR013320">
    <property type="entry name" value="ConA-like_dom_sf"/>
</dbReference>
<keyword evidence="8 16" id="KW-0378">Hydrolase</keyword>
<comment type="catalytic activity">
    <reaction evidence="1">
        <text>Random endo-hydrolysis of N-acetyl-beta-D-glucosaminide (1-&gt;4)-beta-linkages in chitin and chitodextrins.</text>
        <dbReference type="EC" id="3.2.1.14"/>
    </reaction>
</comment>
<feature type="chain" id="PRO_5040740362" description="Crh-like protein" evidence="20">
    <location>
        <begin position="22"/>
        <end position="423"/>
    </location>
</feature>
<gene>
    <name evidence="22" type="ORF">POLS_LOCUS8718</name>
</gene>
<evidence type="ECO:0000256" key="16">
    <source>
        <dbReference type="PIRNR" id="PIRNR037299"/>
    </source>
</evidence>
<evidence type="ECO:0000256" key="19">
    <source>
        <dbReference type="SAM" id="MobiDB-lite"/>
    </source>
</evidence>
<dbReference type="EMBL" id="CAJVOS010000071">
    <property type="protein sequence ID" value="CAG8248589.1"/>
    <property type="molecule type" value="Genomic_DNA"/>
</dbReference>
<comment type="similarity">
    <text evidence="15">Belongs to the glycosyl hydrolase 16 family. CRH1 subfamily.</text>
</comment>
<feature type="region of interest" description="Disordered" evidence="19">
    <location>
        <begin position="254"/>
        <end position="397"/>
    </location>
</feature>
<evidence type="ECO:0000256" key="20">
    <source>
        <dbReference type="SAM" id="SignalP"/>
    </source>
</evidence>
<evidence type="ECO:0000256" key="2">
    <source>
        <dbReference type="ARBA" id="ARBA00004609"/>
    </source>
</evidence>
<keyword evidence="9 16" id="KW-0472">Membrane</keyword>
<evidence type="ECO:0000256" key="3">
    <source>
        <dbReference type="ARBA" id="ARBA00022475"/>
    </source>
</evidence>
<comment type="caution">
    <text evidence="22">The sequence shown here is derived from an EMBL/GenBank/DDBJ whole genome shotgun (WGS) entry which is preliminary data.</text>
</comment>
<evidence type="ECO:0000313" key="23">
    <source>
        <dbReference type="Proteomes" id="UP001153618"/>
    </source>
</evidence>
<dbReference type="EC" id="3.2.-.-" evidence="16"/>
<protein>
    <recommendedName>
        <fullName evidence="16">Crh-like protein</fullName>
        <ecNumber evidence="16">3.2.-.-</ecNumber>
    </recommendedName>
</protein>
<keyword evidence="13" id="KW-0326">Glycosidase</keyword>
<evidence type="ECO:0000256" key="14">
    <source>
        <dbReference type="ARBA" id="ARBA00023316"/>
    </source>
</evidence>
<reference evidence="22" key="1">
    <citation type="submission" date="2021-07" db="EMBL/GenBank/DDBJ databases">
        <authorList>
            <person name="Branca A.L. A."/>
        </authorList>
    </citation>
    <scope>NUCLEOTIDE SEQUENCE</scope>
</reference>
<keyword evidence="7 20" id="KW-0732">Signal</keyword>
<keyword evidence="14" id="KW-0961">Cell wall biogenesis/degradation</keyword>
<keyword evidence="3" id="KW-1003">Cell membrane</keyword>
<dbReference type="InterPro" id="IPR050546">
    <property type="entry name" value="Glycosyl_Hydrlase_16"/>
</dbReference>
<dbReference type="GO" id="GO:0098552">
    <property type="term" value="C:side of membrane"/>
    <property type="evidence" value="ECO:0007669"/>
    <property type="project" value="UniProtKB-KW"/>
</dbReference>
<evidence type="ECO:0000256" key="4">
    <source>
        <dbReference type="ARBA" id="ARBA00022622"/>
    </source>
</evidence>
<dbReference type="GO" id="GO:0008843">
    <property type="term" value="F:endochitinase activity"/>
    <property type="evidence" value="ECO:0007669"/>
    <property type="project" value="UniProtKB-EC"/>
</dbReference>
<dbReference type="GO" id="GO:0031505">
    <property type="term" value="P:fungal-type cell wall organization"/>
    <property type="evidence" value="ECO:0007669"/>
    <property type="project" value="TreeGrafter"/>
</dbReference>
<dbReference type="GO" id="GO:0009277">
    <property type="term" value="C:fungal-type cell wall"/>
    <property type="evidence" value="ECO:0007669"/>
    <property type="project" value="TreeGrafter"/>
</dbReference>
<feature type="active site" description="Nucleophile" evidence="17">
    <location>
        <position position="122"/>
    </location>
</feature>
<dbReference type="InterPro" id="IPR000757">
    <property type="entry name" value="Beta-glucanase-like"/>
</dbReference>
<dbReference type="GO" id="GO:0005886">
    <property type="term" value="C:plasma membrane"/>
    <property type="evidence" value="ECO:0007669"/>
    <property type="project" value="UniProtKB-SubCell"/>
</dbReference>
<dbReference type="CDD" id="cd02183">
    <property type="entry name" value="GH16_fungal_CRH1_transglycosylase"/>
    <property type="match status" value="1"/>
</dbReference>
<dbReference type="PROSITE" id="PS51762">
    <property type="entry name" value="GH16_2"/>
    <property type="match status" value="1"/>
</dbReference>
<proteinExistence type="inferred from homology"/>
<evidence type="ECO:0000256" key="6">
    <source>
        <dbReference type="ARBA" id="ARBA00022679"/>
    </source>
</evidence>
<feature type="compositionally biased region" description="Polar residues" evidence="19">
    <location>
        <begin position="254"/>
        <end position="263"/>
    </location>
</feature>
<keyword evidence="4" id="KW-0336">GPI-anchor</keyword>
<dbReference type="Pfam" id="PF00722">
    <property type="entry name" value="Glyco_hydro_16"/>
    <property type="match status" value="1"/>
</dbReference>
<keyword evidence="12" id="KW-0449">Lipoprotein</keyword>
<feature type="domain" description="GH16" evidence="21">
    <location>
        <begin position="23"/>
        <end position="233"/>
    </location>
</feature>
<evidence type="ECO:0000256" key="10">
    <source>
        <dbReference type="ARBA" id="ARBA00023157"/>
    </source>
</evidence>
<dbReference type="AlphaFoldDB" id="A0A9W4N438"/>
<keyword evidence="5" id="KW-0328">Glycosyltransferase</keyword>
<organism evidence="22 23">
    <name type="scientific">Penicillium olsonii</name>
    <dbReference type="NCBI Taxonomy" id="99116"/>
    <lineage>
        <taxon>Eukaryota</taxon>
        <taxon>Fungi</taxon>
        <taxon>Dikarya</taxon>
        <taxon>Ascomycota</taxon>
        <taxon>Pezizomycotina</taxon>
        <taxon>Eurotiomycetes</taxon>
        <taxon>Eurotiomycetidae</taxon>
        <taxon>Eurotiales</taxon>
        <taxon>Aspergillaceae</taxon>
        <taxon>Penicillium</taxon>
    </lineage>
</organism>
<evidence type="ECO:0000313" key="22">
    <source>
        <dbReference type="EMBL" id="CAG8248589.1"/>
    </source>
</evidence>
<evidence type="ECO:0000256" key="12">
    <source>
        <dbReference type="ARBA" id="ARBA00023288"/>
    </source>
</evidence>
<keyword evidence="10 18" id="KW-1015">Disulfide bond</keyword>
<evidence type="ECO:0000256" key="15">
    <source>
        <dbReference type="ARBA" id="ARBA00038074"/>
    </source>
</evidence>
<feature type="active site" description="Proton donor" evidence="17">
    <location>
        <position position="126"/>
    </location>
</feature>
<feature type="signal peptide" evidence="20">
    <location>
        <begin position="1"/>
        <end position="21"/>
    </location>
</feature>
<evidence type="ECO:0000256" key="18">
    <source>
        <dbReference type="PIRSR" id="PIRSR037299-2"/>
    </source>
</evidence>
<dbReference type="PANTHER" id="PTHR10963">
    <property type="entry name" value="GLYCOSYL HYDROLASE-RELATED"/>
    <property type="match status" value="1"/>
</dbReference>
<dbReference type="SUPFAM" id="SSF49899">
    <property type="entry name" value="Concanavalin A-like lectins/glucanases"/>
    <property type="match status" value="1"/>
</dbReference>
<evidence type="ECO:0000256" key="17">
    <source>
        <dbReference type="PIRSR" id="PIRSR037299-1"/>
    </source>
</evidence>
<keyword evidence="6" id="KW-0808">Transferase</keyword>
<keyword evidence="23" id="KW-1185">Reference proteome</keyword>
<dbReference type="Proteomes" id="UP001153618">
    <property type="component" value="Unassembled WGS sequence"/>
</dbReference>
<evidence type="ECO:0000256" key="9">
    <source>
        <dbReference type="ARBA" id="ARBA00023136"/>
    </source>
</evidence>
<dbReference type="InterPro" id="IPR017168">
    <property type="entry name" value="CHR-like"/>
</dbReference>
<feature type="disulfide bond" evidence="18">
    <location>
        <begin position="27"/>
        <end position="35"/>
    </location>
</feature>
<feature type="compositionally biased region" description="Low complexity" evidence="19">
    <location>
        <begin position="270"/>
        <end position="397"/>
    </location>
</feature>
<name>A0A9W4N438_PENOL</name>
<evidence type="ECO:0000259" key="21">
    <source>
        <dbReference type="PROSITE" id="PS51762"/>
    </source>
</evidence>
<evidence type="ECO:0000256" key="8">
    <source>
        <dbReference type="ARBA" id="ARBA00022801"/>
    </source>
</evidence>
<evidence type="ECO:0000256" key="1">
    <source>
        <dbReference type="ARBA" id="ARBA00000822"/>
    </source>
</evidence>
<dbReference type="GO" id="GO:0005975">
    <property type="term" value="P:carbohydrate metabolic process"/>
    <property type="evidence" value="ECO:0007669"/>
    <property type="project" value="InterPro"/>
</dbReference>
<dbReference type="OrthoDB" id="4781at2759"/>
<dbReference type="PIRSF" id="PIRSF037299">
    <property type="entry name" value="Glycosidase_CRH1_prd"/>
    <property type="match status" value="1"/>
</dbReference>
<accession>A0A9W4N438</accession>
<evidence type="ECO:0000256" key="11">
    <source>
        <dbReference type="ARBA" id="ARBA00023180"/>
    </source>
</evidence>
<evidence type="ECO:0000256" key="5">
    <source>
        <dbReference type="ARBA" id="ARBA00022676"/>
    </source>
</evidence>
<comment type="subcellular location">
    <subcellularLocation>
        <location evidence="2">Cell membrane</location>
        <topology evidence="2">Lipid-anchor</topology>
        <topology evidence="2">GPI-anchor</topology>
    </subcellularLocation>
</comment>